<keyword evidence="1" id="KW-0812">Transmembrane</keyword>
<feature type="transmembrane region" description="Helical" evidence="1">
    <location>
        <begin position="73"/>
        <end position="98"/>
    </location>
</feature>
<evidence type="ECO:0000313" key="3">
    <source>
        <dbReference type="Proteomes" id="UP000230423"/>
    </source>
</evidence>
<feature type="non-terminal residue" evidence="2">
    <location>
        <position position="1"/>
    </location>
</feature>
<dbReference type="EMBL" id="KZ350300">
    <property type="protein sequence ID" value="PIO64020.1"/>
    <property type="molecule type" value="Genomic_DNA"/>
</dbReference>
<feature type="transmembrane region" description="Helical" evidence="1">
    <location>
        <begin position="12"/>
        <end position="32"/>
    </location>
</feature>
<evidence type="ECO:0000313" key="2">
    <source>
        <dbReference type="EMBL" id="PIO64020.1"/>
    </source>
</evidence>
<dbReference type="GO" id="GO:0015179">
    <property type="term" value="F:L-amino acid transmembrane transporter activity"/>
    <property type="evidence" value="ECO:0007669"/>
    <property type="project" value="TreeGrafter"/>
</dbReference>
<dbReference type="Gene3D" id="1.20.1740.10">
    <property type="entry name" value="Amino acid/polyamine transporter I"/>
    <property type="match status" value="1"/>
</dbReference>
<reference evidence="2 3" key="1">
    <citation type="submission" date="2015-09" db="EMBL/GenBank/DDBJ databases">
        <title>Draft genome of the parasitic nematode Teladorsagia circumcincta isolate WARC Sus (inbred).</title>
        <authorList>
            <person name="Mitreva M."/>
        </authorList>
    </citation>
    <scope>NUCLEOTIDE SEQUENCE [LARGE SCALE GENOMIC DNA]</scope>
    <source>
        <strain evidence="2 3">S</strain>
    </source>
</reference>
<dbReference type="AlphaFoldDB" id="A0A2G9U3D6"/>
<keyword evidence="1" id="KW-1133">Transmembrane helix</keyword>
<keyword evidence="1" id="KW-0472">Membrane</keyword>
<protein>
    <submittedName>
        <fullName evidence="2">Uncharacterized protein</fullName>
    </submittedName>
</protein>
<dbReference type="InterPro" id="IPR050598">
    <property type="entry name" value="AminoAcid_Transporter"/>
</dbReference>
<organism evidence="2 3">
    <name type="scientific">Teladorsagia circumcincta</name>
    <name type="common">Brown stomach worm</name>
    <name type="synonym">Ostertagia circumcincta</name>
    <dbReference type="NCBI Taxonomy" id="45464"/>
    <lineage>
        <taxon>Eukaryota</taxon>
        <taxon>Metazoa</taxon>
        <taxon>Ecdysozoa</taxon>
        <taxon>Nematoda</taxon>
        <taxon>Chromadorea</taxon>
        <taxon>Rhabditida</taxon>
        <taxon>Rhabditina</taxon>
        <taxon>Rhabditomorpha</taxon>
        <taxon>Strongyloidea</taxon>
        <taxon>Trichostrongylidae</taxon>
        <taxon>Teladorsagia</taxon>
    </lineage>
</organism>
<dbReference type="OrthoDB" id="10062876at2759"/>
<dbReference type="PANTHER" id="PTHR11785">
    <property type="entry name" value="AMINO ACID TRANSPORTER"/>
    <property type="match status" value="1"/>
</dbReference>
<accession>A0A2G9U3D6</accession>
<proteinExistence type="predicted"/>
<dbReference type="PANTHER" id="PTHR11785:SF531">
    <property type="entry name" value="LARGE NEUTRAL AMINO ACIDS TRANSPORTER SMALL SUBUNIT 1"/>
    <property type="match status" value="1"/>
</dbReference>
<sequence length="124" mass="13499">TLIKKSGGDYAYIMEAFGPFLAFIRLWIEAIVVRNLPLAIAISISTCTIIYVLTNVALYTAISPDEMLESPAVAVVSLVWPAIFMAGCAALVVIPIMAAPKDTESFTLLVQKLFMVVDDNTKEE</sequence>
<keyword evidence="3" id="KW-1185">Reference proteome</keyword>
<name>A0A2G9U3D6_TELCI</name>
<dbReference type="Proteomes" id="UP000230423">
    <property type="component" value="Unassembled WGS sequence"/>
</dbReference>
<feature type="transmembrane region" description="Helical" evidence="1">
    <location>
        <begin position="38"/>
        <end position="61"/>
    </location>
</feature>
<gene>
    <name evidence="2" type="ORF">TELCIR_14365</name>
</gene>
<evidence type="ECO:0000256" key="1">
    <source>
        <dbReference type="SAM" id="Phobius"/>
    </source>
</evidence>